<dbReference type="VEuPathDB" id="VectorBase:ADIR000878"/>
<dbReference type="AlphaFoldDB" id="A0A182MZS3"/>
<name>A0A182MZS3_9DIPT</name>
<evidence type="ECO:0000313" key="1">
    <source>
        <dbReference type="EnsemblMetazoa" id="ADIR000878-PA"/>
    </source>
</evidence>
<dbReference type="EnsemblMetazoa" id="ADIR000878-RA">
    <property type="protein sequence ID" value="ADIR000878-PA"/>
    <property type="gene ID" value="ADIR000878"/>
</dbReference>
<reference evidence="1" key="2">
    <citation type="submission" date="2020-05" db="UniProtKB">
        <authorList>
            <consortium name="EnsemblMetazoa"/>
        </authorList>
    </citation>
    <scope>IDENTIFICATION</scope>
    <source>
        <strain evidence="1">WRAIR2</strain>
    </source>
</reference>
<reference evidence="2" key="1">
    <citation type="submission" date="2013-03" db="EMBL/GenBank/DDBJ databases">
        <title>The Genome Sequence of Anopheles dirus WRAIR2.</title>
        <authorList>
            <consortium name="The Broad Institute Genomics Platform"/>
            <person name="Neafsey D.E."/>
            <person name="Walton C."/>
            <person name="Walker B."/>
            <person name="Young S.K."/>
            <person name="Zeng Q."/>
            <person name="Gargeya S."/>
            <person name="Fitzgerald M."/>
            <person name="Haas B."/>
            <person name="Abouelleil A."/>
            <person name="Allen A.W."/>
            <person name="Alvarado L."/>
            <person name="Arachchi H.M."/>
            <person name="Berlin A.M."/>
            <person name="Chapman S.B."/>
            <person name="Gainer-Dewar J."/>
            <person name="Goldberg J."/>
            <person name="Griggs A."/>
            <person name="Gujja S."/>
            <person name="Hansen M."/>
            <person name="Howarth C."/>
            <person name="Imamovic A."/>
            <person name="Ireland A."/>
            <person name="Larimer J."/>
            <person name="McCowan C."/>
            <person name="Murphy C."/>
            <person name="Pearson M."/>
            <person name="Poon T.W."/>
            <person name="Priest M."/>
            <person name="Roberts A."/>
            <person name="Saif S."/>
            <person name="Shea T."/>
            <person name="Sisk P."/>
            <person name="Sykes S."/>
            <person name="Wortman J."/>
            <person name="Nusbaum C."/>
            <person name="Birren B."/>
        </authorList>
    </citation>
    <scope>NUCLEOTIDE SEQUENCE [LARGE SCALE GENOMIC DNA]</scope>
    <source>
        <strain evidence="2">WRAIR2</strain>
    </source>
</reference>
<sequence length="63" mass="7063">MVFAGRTKNQRQEGQRNGFHCSAGYLAYCNSVQLSSPLSVLHHILRREPRGRLLLPSRTGPEA</sequence>
<evidence type="ECO:0000313" key="2">
    <source>
        <dbReference type="Proteomes" id="UP000075884"/>
    </source>
</evidence>
<dbReference type="Proteomes" id="UP000075884">
    <property type="component" value="Unassembled WGS sequence"/>
</dbReference>
<protein>
    <submittedName>
        <fullName evidence="1">Uncharacterized protein</fullName>
    </submittedName>
</protein>
<proteinExistence type="predicted"/>
<accession>A0A182MZS3</accession>
<organism evidence="1 2">
    <name type="scientific">Anopheles dirus</name>
    <dbReference type="NCBI Taxonomy" id="7168"/>
    <lineage>
        <taxon>Eukaryota</taxon>
        <taxon>Metazoa</taxon>
        <taxon>Ecdysozoa</taxon>
        <taxon>Arthropoda</taxon>
        <taxon>Hexapoda</taxon>
        <taxon>Insecta</taxon>
        <taxon>Pterygota</taxon>
        <taxon>Neoptera</taxon>
        <taxon>Endopterygota</taxon>
        <taxon>Diptera</taxon>
        <taxon>Nematocera</taxon>
        <taxon>Culicoidea</taxon>
        <taxon>Culicidae</taxon>
        <taxon>Anophelinae</taxon>
        <taxon>Anopheles</taxon>
    </lineage>
</organism>
<keyword evidence="2" id="KW-1185">Reference proteome</keyword>